<name>A0A238X3N8_9ACTN</name>
<keyword evidence="1" id="KW-0812">Transmembrane</keyword>
<keyword evidence="1" id="KW-0472">Membrane</keyword>
<evidence type="ECO:0000256" key="1">
    <source>
        <dbReference type="SAM" id="Phobius"/>
    </source>
</evidence>
<organism evidence="2 3">
    <name type="scientific">Blastococcus mobilis</name>
    <dbReference type="NCBI Taxonomy" id="1938746"/>
    <lineage>
        <taxon>Bacteria</taxon>
        <taxon>Bacillati</taxon>
        <taxon>Actinomycetota</taxon>
        <taxon>Actinomycetes</taxon>
        <taxon>Geodermatophilales</taxon>
        <taxon>Geodermatophilaceae</taxon>
        <taxon>Blastococcus</taxon>
    </lineage>
</organism>
<feature type="transmembrane region" description="Helical" evidence="1">
    <location>
        <begin position="66"/>
        <end position="86"/>
    </location>
</feature>
<dbReference type="OrthoDB" id="7907411at2"/>
<dbReference type="EMBL" id="FZNO01000011">
    <property type="protein sequence ID" value="SNR53300.1"/>
    <property type="molecule type" value="Genomic_DNA"/>
</dbReference>
<feature type="transmembrane region" description="Helical" evidence="1">
    <location>
        <begin position="134"/>
        <end position="158"/>
    </location>
</feature>
<feature type="transmembrane region" description="Helical" evidence="1">
    <location>
        <begin position="21"/>
        <end position="46"/>
    </location>
</feature>
<proteinExistence type="predicted"/>
<accession>A0A238X3N8</accession>
<gene>
    <name evidence="2" type="ORF">SAMN06272737_11190</name>
</gene>
<keyword evidence="3" id="KW-1185">Reference proteome</keyword>
<dbReference type="RefSeq" id="WP_141137470.1">
    <property type="nucleotide sequence ID" value="NZ_FZNO01000011.1"/>
</dbReference>
<dbReference type="Proteomes" id="UP000198403">
    <property type="component" value="Unassembled WGS sequence"/>
</dbReference>
<evidence type="ECO:0000313" key="2">
    <source>
        <dbReference type="EMBL" id="SNR53300.1"/>
    </source>
</evidence>
<feature type="transmembrane region" description="Helical" evidence="1">
    <location>
        <begin position="93"/>
        <end position="114"/>
    </location>
</feature>
<sequence>MGTEPTRRAARDGKVLRRRTLLIAWITIVLASLHFIDHVIRGYYVIDHGLDPSWNHSGWPFLPDVTPFTASLVGVYGLLGVGIWLTSRDRVGARYWLTAAVLLAALVIVVHFVGPRAETPTVIYRSWDDPVLGVLAVLDTVAIIAAVLAMGLNAVLWVRRSG</sequence>
<dbReference type="AlphaFoldDB" id="A0A238X3N8"/>
<reference evidence="2 3" key="1">
    <citation type="submission" date="2017-06" db="EMBL/GenBank/DDBJ databases">
        <authorList>
            <person name="Kim H.J."/>
            <person name="Triplett B.A."/>
        </authorList>
    </citation>
    <scope>NUCLEOTIDE SEQUENCE [LARGE SCALE GENOMIC DNA]</scope>
    <source>
        <strain evidence="2 3">DSM 44272</strain>
    </source>
</reference>
<protein>
    <submittedName>
        <fullName evidence="2">Uncharacterized protein</fullName>
    </submittedName>
</protein>
<keyword evidence="1" id="KW-1133">Transmembrane helix</keyword>
<evidence type="ECO:0000313" key="3">
    <source>
        <dbReference type="Proteomes" id="UP000198403"/>
    </source>
</evidence>